<name>A0AAW1XTW4_RUBAR</name>
<dbReference type="AlphaFoldDB" id="A0AAW1XTW4"/>
<evidence type="ECO:0000313" key="2">
    <source>
        <dbReference type="Proteomes" id="UP001457282"/>
    </source>
</evidence>
<protein>
    <submittedName>
        <fullName evidence="1">Uncharacterized protein</fullName>
    </submittedName>
</protein>
<gene>
    <name evidence="1" type="ORF">M0R45_017073</name>
</gene>
<dbReference type="Proteomes" id="UP001457282">
    <property type="component" value="Unassembled WGS sequence"/>
</dbReference>
<dbReference type="EMBL" id="JBEDUW010000003">
    <property type="protein sequence ID" value="KAK9940411.1"/>
    <property type="molecule type" value="Genomic_DNA"/>
</dbReference>
<evidence type="ECO:0000313" key="1">
    <source>
        <dbReference type="EMBL" id="KAK9940411.1"/>
    </source>
</evidence>
<accession>A0AAW1XTW4</accession>
<comment type="caution">
    <text evidence="1">The sequence shown here is derived from an EMBL/GenBank/DDBJ whole genome shotgun (WGS) entry which is preliminary data.</text>
</comment>
<organism evidence="1 2">
    <name type="scientific">Rubus argutus</name>
    <name type="common">Southern blackberry</name>
    <dbReference type="NCBI Taxonomy" id="59490"/>
    <lineage>
        <taxon>Eukaryota</taxon>
        <taxon>Viridiplantae</taxon>
        <taxon>Streptophyta</taxon>
        <taxon>Embryophyta</taxon>
        <taxon>Tracheophyta</taxon>
        <taxon>Spermatophyta</taxon>
        <taxon>Magnoliopsida</taxon>
        <taxon>eudicotyledons</taxon>
        <taxon>Gunneridae</taxon>
        <taxon>Pentapetalae</taxon>
        <taxon>rosids</taxon>
        <taxon>fabids</taxon>
        <taxon>Rosales</taxon>
        <taxon>Rosaceae</taxon>
        <taxon>Rosoideae</taxon>
        <taxon>Rosoideae incertae sedis</taxon>
        <taxon>Rubus</taxon>
    </lineage>
</organism>
<keyword evidence="2" id="KW-1185">Reference proteome</keyword>
<reference evidence="1 2" key="1">
    <citation type="journal article" date="2023" name="G3 (Bethesda)">
        <title>A chromosome-length genome assembly and annotation of blackberry (Rubus argutus, cv. 'Hillquist').</title>
        <authorList>
            <person name="Bruna T."/>
            <person name="Aryal R."/>
            <person name="Dudchenko O."/>
            <person name="Sargent D.J."/>
            <person name="Mead D."/>
            <person name="Buti M."/>
            <person name="Cavallini A."/>
            <person name="Hytonen T."/>
            <person name="Andres J."/>
            <person name="Pham M."/>
            <person name="Weisz D."/>
            <person name="Mascagni F."/>
            <person name="Usai G."/>
            <person name="Natali L."/>
            <person name="Bassil N."/>
            <person name="Fernandez G.E."/>
            <person name="Lomsadze A."/>
            <person name="Armour M."/>
            <person name="Olukolu B."/>
            <person name="Poorten T."/>
            <person name="Britton C."/>
            <person name="Davik J."/>
            <person name="Ashrafi H."/>
            <person name="Aiden E.L."/>
            <person name="Borodovsky M."/>
            <person name="Worthington M."/>
        </authorList>
    </citation>
    <scope>NUCLEOTIDE SEQUENCE [LARGE SCALE GENOMIC DNA]</scope>
    <source>
        <strain evidence="1">PI 553951</strain>
    </source>
</reference>
<sequence>MPTAGVPMLMEAFTLILTQPFSLSLIASRSSMLASELHLWRSGKAGGILTCPTLWSLPFENLLEKEPLAELKLKIKQIEPLLRRPLIQRRGCF</sequence>
<proteinExistence type="predicted"/>